<evidence type="ECO:0000256" key="5">
    <source>
        <dbReference type="RuleBase" id="RU363034"/>
    </source>
</evidence>
<evidence type="ECO:0000256" key="1">
    <source>
        <dbReference type="ARBA" id="ARBA00022670"/>
    </source>
</evidence>
<evidence type="ECO:0000256" key="3">
    <source>
        <dbReference type="ARBA" id="ARBA00022825"/>
    </source>
</evidence>
<dbReference type="PROSITE" id="PS50240">
    <property type="entry name" value="TRYPSIN_DOM"/>
    <property type="match status" value="2"/>
</dbReference>
<evidence type="ECO:0000256" key="4">
    <source>
        <dbReference type="ARBA" id="ARBA00023157"/>
    </source>
</evidence>
<dbReference type="InterPro" id="IPR018114">
    <property type="entry name" value="TRYPSIN_HIS"/>
</dbReference>
<dbReference type="InterPro" id="IPR033116">
    <property type="entry name" value="TRYPSIN_SER"/>
</dbReference>
<reference evidence="7" key="1">
    <citation type="submission" date="2025-08" db="UniProtKB">
        <authorList>
            <consortium name="Ensembl"/>
        </authorList>
    </citation>
    <scope>IDENTIFICATION</scope>
</reference>
<accession>A0A3Q3W738</accession>
<dbReference type="SUPFAM" id="SSF50494">
    <property type="entry name" value="Trypsin-like serine proteases"/>
    <property type="match status" value="2"/>
</dbReference>
<dbReference type="PROSITE" id="PS00134">
    <property type="entry name" value="TRYPSIN_HIS"/>
    <property type="match status" value="1"/>
</dbReference>
<dbReference type="InterPro" id="IPR001314">
    <property type="entry name" value="Peptidase_S1A"/>
</dbReference>
<sequence length="550" mass="60885">MKLCRKTEHFLDSLDSVVDFSFLSFVFHSKTNKRLLIPADLAGVRSFIQEQQVETRIIGGYESWAHSWPWQVSLQFVNMPACGGAIISPQWVVSAAHCFKRYNKASFWTVLAGKHDLENPHEPGQQVSVGVSMIISHRGYNTRTKENDVSLLKLQKPLVFNQFIRPIDIWMSPLSPSRKCTITGWGSTQENGPRVQRLQEVNVTILPPEVCNQYYLGRMRPSMFCAGRDRGGVDACQGDSGGPLACFTGSRFELAGLVSWGIGCGRARRPGVYTKLQQNVEWMSDILFYSEESDRCGKQQSSSCKTAHGLAALLVSKNEKVSVVNVKESCPFFWPWQVSLQSNGRHYCSGALIHRHWVITAQHCNVRAKDDVVVLGVHDLQFSSSQTIPVDEVINLPQDGSFPAKSDLSLLRLSVPARISSDVCPVCVPDEDEELDDSWSCVTTGWGATKATGNLQTGYSFLVPLCGTSLMCCREKWGGLIEDSHICSHPAGSASCMGDSGAPLLCQKHGTYFLFGVVTWGSRWCGANKPAIFSKIAVYDPWISEVTEDV</sequence>
<feature type="domain" description="Peptidase S1" evidence="6">
    <location>
        <begin position="323"/>
        <end position="548"/>
    </location>
</feature>
<dbReference type="GO" id="GO:0004252">
    <property type="term" value="F:serine-type endopeptidase activity"/>
    <property type="evidence" value="ECO:0007669"/>
    <property type="project" value="InterPro"/>
</dbReference>
<name>A0A3Q3W738_MOLML</name>
<dbReference type="FunFam" id="2.40.10.10:FF:000118">
    <property type="entry name" value="Chymotrypsinogen A"/>
    <property type="match status" value="1"/>
</dbReference>
<dbReference type="CDD" id="cd00190">
    <property type="entry name" value="Tryp_SPc"/>
    <property type="match status" value="2"/>
</dbReference>
<keyword evidence="1 5" id="KW-0645">Protease</keyword>
<organism evidence="7 8">
    <name type="scientific">Mola mola</name>
    <name type="common">Ocean sunfish</name>
    <name type="synonym">Tetraodon mola</name>
    <dbReference type="NCBI Taxonomy" id="94237"/>
    <lineage>
        <taxon>Eukaryota</taxon>
        <taxon>Metazoa</taxon>
        <taxon>Chordata</taxon>
        <taxon>Craniata</taxon>
        <taxon>Vertebrata</taxon>
        <taxon>Euteleostomi</taxon>
        <taxon>Actinopterygii</taxon>
        <taxon>Neopterygii</taxon>
        <taxon>Teleostei</taxon>
        <taxon>Neoteleostei</taxon>
        <taxon>Acanthomorphata</taxon>
        <taxon>Eupercaria</taxon>
        <taxon>Tetraodontiformes</taxon>
        <taxon>Molidae</taxon>
        <taxon>Mola</taxon>
    </lineage>
</organism>
<evidence type="ECO:0000256" key="2">
    <source>
        <dbReference type="ARBA" id="ARBA00022801"/>
    </source>
</evidence>
<dbReference type="PANTHER" id="PTHR24252:SF18">
    <property type="entry name" value="OVOCHYMASE 1"/>
    <property type="match status" value="1"/>
</dbReference>
<keyword evidence="8" id="KW-1185">Reference proteome</keyword>
<protein>
    <recommendedName>
        <fullName evidence="6">Peptidase S1 domain-containing protein</fullName>
    </recommendedName>
</protein>
<dbReference type="SMART" id="SM00020">
    <property type="entry name" value="Tryp_SPc"/>
    <property type="match status" value="2"/>
</dbReference>
<dbReference type="STRING" id="94237.ENSMMOP00000007597"/>
<dbReference type="InterPro" id="IPR043504">
    <property type="entry name" value="Peptidase_S1_PA_chymotrypsin"/>
</dbReference>
<evidence type="ECO:0000313" key="8">
    <source>
        <dbReference type="Proteomes" id="UP000261620"/>
    </source>
</evidence>
<dbReference type="GO" id="GO:0006508">
    <property type="term" value="P:proteolysis"/>
    <property type="evidence" value="ECO:0007669"/>
    <property type="project" value="UniProtKB-KW"/>
</dbReference>
<dbReference type="Ensembl" id="ENSMMOT00000007739.1">
    <property type="protein sequence ID" value="ENSMMOP00000007597.1"/>
    <property type="gene ID" value="ENSMMOG00000005909.1"/>
</dbReference>
<dbReference type="Pfam" id="PF00089">
    <property type="entry name" value="Trypsin"/>
    <property type="match status" value="2"/>
</dbReference>
<dbReference type="InterPro" id="IPR001254">
    <property type="entry name" value="Trypsin_dom"/>
</dbReference>
<dbReference type="Proteomes" id="UP000261620">
    <property type="component" value="Unplaced"/>
</dbReference>
<dbReference type="FunFam" id="2.40.10.10:FF:000003">
    <property type="entry name" value="Transmembrane serine protease 3"/>
    <property type="match status" value="1"/>
</dbReference>
<dbReference type="AlphaFoldDB" id="A0A3Q3W738"/>
<dbReference type="PROSITE" id="PS00135">
    <property type="entry name" value="TRYPSIN_SER"/>
    <property type="match status" value="1"/>
</dbReference>
<evidence type="ECO:0000313" key="7">
    <source>
        <dbReference type="Ensembl" id="ENSMMOP00000007597.1"/>
    </source>
</evidence>
<feature type="domain" description="Peptidase S1" evidence="6">
    <location>
        <begin position="57"/>
        <end position="288"/>
    </location>
</feature>
<proteinExistence type="predicted"/>
<keyword evidence="4" id="KW-1015">Disulfide bond</keyword>
<dbReference type="Gene3D" id="2.40.10.10">
    <property type="entry name" value="Trypsin-like serine proteases"/>
    <property type="match status" value="3"/>
</dbReference>
<dbReference type="PRINTS" id="PR00722">
    <property type="entry name" value="CHYMOTRYPSIN"/>
</dbReference>
<keyword evidence="2 5" id="KW-0378">Hydrolase</keyword>
<reference evidence="7" key="2">
    <citation type="submission" date="2025-09" db="UniProtKB">
        <authorList>
            <consortium name="Ensembl"/>
        </authorList>
    </citation>
    <scope>IDENTIFICATION</scope>
</reference>
<keyword evidence="3 5" id="KW-0720">Serine protease</keyword>
<dbReference type="InterPro" id="IPR009003">
    <property type="entry name" value="Peptidase_S1_PA"/>
</dbReference>
<evidence type="ECO:0000259" key="6">
    <source>
        <dbReference type="PROSITE" id="PS50240"/>
    </source>
</evidence>
<dbReference type="PANTHER" id="PTHR24252">
    <property type="entry name" value="ACROSIN-RELATED"/>
    <property type="match status" value="1"/>
</dbReference>